<organism evidence="7 8">
    <name type="scientific">Luteimonas wenzhouensis</name>
    <dbReference type="NCBI Taxonomy" id="2599615"/>
    <lineage>
        <taxon>Bacteria</taxon>
        <taxon>Pseudomonadati</taxon>
        <taxon>Pseudomonadota</taxon>
        <taxon>Gammaproteobacteria</taxon>
        <taxon>Lysobacterales</taxon>
        <taxon>Lysobacteraceae</taxon>
        <taxon>Luteimonas</taxon>
    </lineage>
</organism>
<dbReference type="GO" id="GO:0000976">
    <property type="term" value="F:transcription cis-regulatory region binding"/>
    <property type="evidence" value="ECO:0007669"/>
    <property type="project" value="TreeGrafter"/>
</dbReference>
<dbReference type="InterPro" id="IPR046335">
    <property type="entry name" value="LacI/GalR-like_sensor"/>
</dbReference>
<reference evidence="7 8" key="1">
    <citation type="submission" date="2019-07" db="EMBL/GenBank/DDBJ databases">
        <title>Luteimonas sp. YD-1 nov., isolated from acidic soil.</title>
        <authorList>
            <person name="Zhou J."/>
        </authorList>
    </citation>
    <scope>NUCLEOTIDE SEQUENCE [LARGE SCALE GENOMIC DNA]</scope>
    <source>
        <strain evidence="7 8">YD-1</strain>
    </source>
</reference>
<keyword evidence="3" id="KW-0238">DNA-binding</keyword>
<dbReference type="PANTHER" id="PTHR30146">
    <property type="entry name" value="LACI-RELATED TRANSCRIPTIONAL REPRESSOR"/>
    <property type="match status" value="1"/>
</dbReference>
<comment type="caution">
    <text evidence="7">The sequence shown here is derived from an EMBL/GenBank/DDBJ whole genome shotgun (WGS) entry which is preliminary data.</text>
</comment>
<dbReference type="PROSITE" id="PS50932">
    <property type="entry name" value="HTH_LACI_2"/>
    <property type="match status" value="1"/>
</dbReference>
<dbReference type="InterPro" id="IPR010982">
    <property type="entry name" value="Lambda_DNA-bd_dom_sf"/>
</dbReference>
<proteinExistence type="predicted"/>
<dbReference type="CDD" id="cd01392">
    <property type="entry name" value="HTH_LacI"/>
    <property type="match status" value="1"/>
</dbReference>
<dbReference type="AlphaFoldDB" id="A0A5C5U8F8"/>
<keyword evidence="2" id="KW-0805">Transcription regulation</keyword>
<evidence type="ECO:0000313" key="8">
    <source>
        <dbReference type="Proteomes" id="UP000315949"/>
    </source>
</evidence>
<evidence type="ECO:0000259" key="6">
    <source>
        <dbReference type="PROSITE" id="PS50932"/>
    </source>
</evidence>
<dbReference type="PANTHER" id="PTHR30146:SF151">
    <property type="entry name" value="HTH-TYPE TRANSCRIPTIONAL REPRESSOR CYTR"/>
    <property type="match status" value="1"/>
</dbReference>
<evidence type="ECO:0000256" key="5">
    <source>
        <dbReference type="SAM" id="MobiDB-lite"/>
    </source>
</evidence>
<feature type="region of interest" description="Disordered" evidence="5">
    <location>
        <begin position="332"/>
        <end position="369"/>
    </location>
</feature>
<dbReference type="RefSeq" id="WP_146310024.1">
    <property type="nucleotide sequence ID" value="NZ_VOHE01000001.1"/>
</dbReference>
<evidence type="ECO:0000256" key="3">
    <source>
        <dbReference type="ARBA" id="ARBA00023125"/>
    </source>
</evidence>
<evidence type="ECO:0000256" key="2">
    <source>
        <dbReference type="ARBA" id="ARBA00023015"/>
    </source>
</evidence>
<feature type="compositionally biased region" description="Gly residues" evidence="5">
    <location>
        <begin position="358"/>
        <end position="369"/>
    </location>
</feature>
<dbReference type="OrthoDB" id="5621819at2"/>
<feature type="domain" description="HTH lacI-type" evidence="6">
    <location>
        <begin position="2"/>
        <end position="56"/>
    </location>
</feature>
<name>A0A5C5U8F8_9GAMM</name>
<protein>
    <submittedName>
        <fullName evidence="7">LacI family transcriptional regulator</fullName>
    </submittedName>
</protein>
<evidence type="ECO:0000256" key="1">
    <source>
        <dbReference type="ARBA" id="ARBA00022491"/>
    </source>
</evidence>
<dbReference type="SUPFAM" id="SSF53822">
    <property type="entry name" value="Periplasmic binding protein-like I"/>
    <property type="match status" value="1"/>
</dbReference>
<evidence type="ECO:0000256" key="4">
    <source>
        <dbReference type="ARBA" id="ARBA00023163"/>
    </source>
</evidence>
<dbReference type="InterPro" id="IPR028082">
    <property type="entry name" value="Peripla_BP_I"/>
</dbReference>
<dbReference type="InterPro" id="IPR000843">
    <property type="entry name" value="HTH_LacI"/>
</dbReference>
<dbReference type="EMBL" id="VOHE01000001">
    <property type="protein sequence ID" value="TWT21795.1"/>
    <property type="molecule type" value="Genomic_DNA"/>
</dbReference>
<dbReference type="Gene3D" id="1.10.260.40">
    <property type="entry name" value="lambda repressor-like DNA-binding domains"/>
    <property type="match status" value="1"/>
</dbReference>
<dbReference type="SMART" id="SM00354">
    <property type="entry name" value="HTH_LACI"/>
    <property type="match status" value="1"/>
</dbReference>
<dbReference type="SUPFAM" id="SSF47413">
    <property type="entry name" value="lambda repressor-like DNA-binding domains"/>
    <property type="match status" value="1"/>
</dbReference>
<dbReference type="GO" id="GO:0003700">
    <property type="term" value="F:DNA-binding transcription factor activity"/>
    <property type="evidence" value="ECO:0007669"/>
    <property type="project" value="TreeGrafter"/>
</dbReference>
<dbReference type="Pfam" id="PF13377">
    <property type="entry name" value="Peripla_BP_3"/>
    <property type="match status" value="1"/>
</dbReference>
<sequence length="369" mass="38933">MATIYDIARHVGVSAGTVSRALSRPEKVLPATRERIEQAAAALGYVPNAVARTLKTQRSGRILITVPDIGNPFFARILKGAEEAAQAAGYAVLLGDTQHQPEREERYAQMLPRNEADGMIVLGHRLPPTARAIVGRRGPGAPVVNGCEFDPALGIPSVHIDNAAAARAAMEHLYGLGHRRVAVVGGPPDNPLHRQRLEGARAAARAHACLHELVVAPGDFSVESGHVAATALLDPAPVATAAFCFSDQMALGMLAACRERGIRVPEDFSIVGFDDLASSRYLSPPLTTISQPMHEIGARAVKLLLAILDASEVPYQQTLDFRLVVRGSTASPAGRADARRRASSPASGRRNASIRARPGGGGGRGTPRG</sequence>
<keyword evidence="4" id="KW-0804">Transcription</keyword>
<gene>
    <name evidence="7" type="ORF">FQY79_01295</name>
</gene>
<accession>A0A5C5U8F8</accession>
<keyword evidence="1" id="KW-0678">Repressor</keyword>
<dbReference type="Gene3D" id="3.40.50.2300">
    <property type="match status" value="2"/>
</dbReference>
<evidence type="ECO:0000313" key="7">
    <source>
        <dbReference type="EMBL" id="TWT21795.1"/>
    </source>
</evidence>
<dbReference type="Pfam" id="PF00356">
    <property type="entry name" value="LacI"/>
    <property type="match status" value="1"/>
</dbReference>
<keyword evidence="8" id="KW-1185">Reference proteome</keyword>
<feature type="compositionally biased region" description="Low complexity" evidence="5">
    <location>
        <begin position="343"/>
        <end position="353"/>
    </location>
</feature>
<dbReference type="Proteomes" id="UP000315949">
    <property type="component" value="Unassembled WGS sequence"/>
</dbReference>
<dbReference type="PROSITE" id="PS00356">
    <property type="entry name" value="HTH_LACI_1"/>
    <property type="match status" value="1"/>
</dbReference>